<dbReference type="OrthoDB" id="9804286at2"/>
<proteinExistence type="inferred from homology"/>
<feature type="domain" description="THIF-type NAD/FAD binding fold" evidence="2">
    <location>
        <begin position="16"/>
        <end position="242"/>
    </location>
</feature>
<comment type="similarity">
    <text evidence="1">Belongs to the HesA/MoeB/ThiF family.</text>
</comment>
<dbReference type="GO" id="GO:0008641">
    <property type="term" value="F:ubiquitin-like modifier activating enzyme activity"/>
    <property type="evidence" value="ECO:0007669"/>
    <property type="project" value="InterPro"/>
</dbReference>
<gene>
    <name evidence="3" type="ORF">EAX62_05915</name>
</gene>
<dbReference type="CDD" id="cd00757">
    <property type="entry name" value="ThiF_MoeB_HesA_family"/>
    <property type="match status" value="1"/>
</dbReference>
<name>A0A3M0GYW1_9ACTN</name>
<dbReference type="PANTHER" id="PTHR10953">
    <property type="entry name" value="UBIQUITIN-ACTIVATING ENZYME E1"/>
    <property type="match status" value="1"/>
</dbReference>
<dbReference type="InterPro" id="IPR045886">
    <property type="entry name" value="ThiF/MoeB/HesA"/>
</dbReference>
<keyword evidence="4" id="KW-1185">Reference proteome</keyword>
<dbReference type="InterPro" id="IPR000594">
    <property type="entry name" value="ThiF_NAD_FAD-bd"/>
</dbReference>
<dbReference type="GO" id="GO:0004792">
    <property type="term" value="F:thiosulfate-cyanide sulfurtransferase activity"/>
    <property type="evidence" value="ECO:0007669"/>
    <property type="project" value="TreeGrafter"/>
</dbReference>
<dbReference type="GO" id="GO:0005829">
    <property type="term" value="C:cytosol"/>
    <property type="evidence" value="ECO:0007669"/>
    <property type="project" value="TreeGrafter"/>
</dbReference>
<dbReference type="Proteomes" id="UP000275256">
    <property type="component" value="Unassembled WGS sequence"/>
</dbReference>
<evidence type="ECO:0000259" key="2">
    <source>
        <dbReference type="Pfam" id="PF00899"/>
    </source>
</evidence>
<dbReference type="SUPFAM" id="SSF69572">
    <property type="entry name" value="Activating enzymes of the ubiquitin-like proteins"/>
    <property type="match status" value="1"/>
</dbReference>
<sequence length="247" mass="26131">MVAPTATLAPHEIARYARTISLSGVGTQGQRRLKSARVCVVGAGGLGGPVLQYLVGAGVGHITVVDDDVVEVRNLQRQTLYGHASIGHKKADAAVARLRDLNDLITLSAVSRRVTAESAADIFAGHDLVVDAVDNLPTRLVTADACQALDLPFVWGAVQSVNGQVSVFWERLGLGLRDLFPRPPAEMPRLDDVGVLGPMTGWVGSVMATECLKVIMGIGEPLVGRVMYIDTLGARVSELPLKGRGPQ</sequence>
<comment type="caution">
    <text evidence="3">The sequence shown here is derived from an EMBL/GenBank/DDBJ whole genome shotgun (WGS) entry which is preliminary data.</text>
</comment>
<dbReference type="InterPro" id="IPR035985">
    <property type="entry name" value="Ubiquitin-activating_enz"/>
</dbReference>
<accession>A0A3M0GYW1</accession>
<dbReference type="FunFam" id="3.40.50.720:FF:000080">
    <property type="entry name" value="Thiazole biosynthesis adenylyltransferase ThiF"/>
    <property type="match status" value="1"/>
</dbReference>
<dbReference type="Gene3D" id="3.40.50.720">
    <property type="entry name" value="NAD(P)-binding Rossmann-like Domain"/>
    <property type="match status" value="1"/>
</dbReference>
<protein>
    <submittedName>
        <fullName evidence="3">HesA/MoeB/ThiF family protein</fullName>
    </submittedName>
</protein>
<dbReference type="GO" id="GO:0016779">
    <property type="term" value="F:nucleotidyltransferase activity"/>
    <property type="evidence" value="ECO:0007669"/>
    <property type="project" value="TreeGrafter"/>
</dbReference>
<evidence type="ECO:0000256" key="1">
    <source>
        <dbReference type="ARBA" id="ARBA00009919"/>
    </source>
</evidence>
<dbReference type="AlphaFoldDB" id="A0A3M0GYW1"/>
<dbReference type="EMBL" id="REFW01000001">
    <property type="protein sequence ID" value="RMB62496.1"/>
    <property type="molecule type" value="Genomic_DNA"/>
</dbReference>
<organism evidence="3 4">
    <name type="scientific">Tessaracoccus antarcticus</name>
    <dbReference type="NCBI Taxonomy" id="2479848"/>
    <lineage>
        <taxon>Bacteria</taxon>
        <taxon>Bacillati</taxon>
        <taxon>Actinomycetota</taxon>
        <taxon>Actinomycetes</taxon>
        <taxon>Propionibacteriales</taxon>
        <taxon>Propionibacteriaceae</taxon>
        <taxon>Tessaracoccus</taxon>
    </lineage>
</organism>
<evidence type="ECO:0000313" key="3">
    <source>
        <dbReference type="EMBL" id="RMB62496.1"/>
    </source>
</evidence>
<evidence type="ECO:0000313" key="4">
    <source>
        <dbReference type="Proteomes" id="UP000275256"/>
    </source>
</evidence>
<dbReference type="Pfam" id="PF00899">
    <property type="entry name" value="ThiF"/>
    <property type="match status" value="1"/>
</dbReference>
<dbReference type="PANTHER" id="PTHR10953:SF102">
    <property type="entry name" value="ADENYLYLTRANSFERASE AND SULFURTRANSFERASE MOCS3"/>
    <property type="match status" value="1"/>
</dbReference>
<dbReference type="GO" id="GO:0008146">
    <property type="term" value="F:sulfotransferase activity"/>
    <property type="evidence" value="ECO:0007669"/>
    <property type="project" value="TreeGrafter"/>
</dbReference>
<reference evidence="3 4" key="1">
    <citation type="submission" date="2018-10" db="EMBL/GenBank/DDBJ databases">
        <title>Tessaracoccus antarcticuss sp. nov., isolated from sediment.</title>
        <authorList>
            <person name="Zhou L.Y."/>
            <person name="Du Z.J."/>
        </authorList>
    </citation>
    <scope>NUCLEOTIDE SEQUENCE [LARGE SCALE GENOMIC DNA]</scope>
    <source>
        <strain evidence="3 4">JDX10</strain>
    </source>
</reference>